<organism evidence="2 3">
    <name type="scientific">Dreissena polymorpha</name>
    <name type="common">Zebra mussel</name>
    <name type="synonym">Mytilus polymorpha</name>
    <dbReference type="NCBI Taxonomy" id="45954"/>
    <lineage>
        <taxon>Eukaryota</taxon>
        <taxon>Metazoa</taxon>
        <taxon>Spiralia</taxon>
        <taxon>Lophotrochozoa</taxon>
        <taxon>Mollusca</taxon>
        <taxon>Bivalvia</taxon>
        <taxon>Autobranchia</taxon>
        <taxon>Heteroconchia</taxon>
        <taxon>Euheterodonta</taxon>
        <taxon>Imparidentia</taxon>
        <taxon>Neoheterodontei</taxon>
        <taxon>Myida</taxon>
        <taxon>Dreissenoidea</taxon>
        <taxon>Dreissenidae</taxon>
        <taxon>Dreissena</taxon>
    </lineage>
</organism>
<proteinExistence type="predicted"/>
<evidence type="ECO:0000313" key="3">
    <source>
        <dbReference type="Proteomes" id="UP000828390"/>
    </source>
</evidence>
<dbReference type="EMBL" id="JAIWYP010000002">
    <property type="protein sequence ID" value="KAH3874390.1"/>
    <property type="molecule type" value="Genomic_DNA"/>
</dbReference>
<feature type="chain" id="PRO_5039139073" evidence="1">
    <location>
        <begin position="20"/>
        <end position="142"/>
    </location>
</feature>
<reference evidence="2" key="1">
    <citation type="journal article" date="2019" name="bioRxiv">
        <title>The Genome of the Zebra Mussel, Dreissena polymorpha: A Resource for Invasive Species Research.</title>
        <authorList>
            <person name="McCartney M.A."/>
            <person name="Auch B."/>
            <person name="Kono T."/>
            <person name="Mallez S."/>
            <person name="Zhang Y."/>
            <person name="Obille A."/>
            <person name="Becker A."/>
            <person name="Abrahante J.E."/>
            <person name="Garbe J."/>
            <person name="Badalamenti J.P."/>
            <person name="Herman A."/>
            <person name="Mangelson H."/>
            <person name="Liachko I."/>
            <person name="Sullivan S."/>
            <person name="Sone E.D."/>
            <person name="Koren S."/>
            <person name="Silverstein K.A.T."/>
            <person name="Beckman K.B."/>
            <person name="Gohl D.M."/>
        </authorList>
    </citation>
    <scope>NUCLEOTIDE SEQUENCE</scope>
    <source>
        <strain evidence="2">Duluth1</strain>
        <tissue evidence="2">Whole animal</tissue>
    </source>
</reference>
<dbReference type="AlphaFoldDB" id="A0A9D4MDX9"/>
<reference evidence="2" key="2">
    <citation type="submission" date="2020-11" db="EMBL/GenBank/DDBJ databases">
        <authorList>
            <person name="McCartney M.A."/>
            <person name="Auch B."/>
            <person name="Kono T."/>
            <person name="Mallez S."/>
            <person name="Becker A."/>
            <person name="Gohl D.M."/>
            <person name="Silverstein K.A.T."/>
            <person name="Koren S."/>
            <person name="Bechman K.B."/>
            <person name="Herman A."/>
            <person name="Abrahante J.E."/>
            <person name="Garbe J."/>
        </authorList>
    </citation>
    <scope>NUCLEOTIDE SEQUENCE</scope>
    <source>
        <strain evidence="2">Duluth1</strain>
        <tissue evidence="2">Whole animal</tissue>
    </source>
</reference>
<gene>
    <name evidence="2" type="ORF">DPMN_037632</name>
</gene>
<comment type="caution">
    <text evidence="2">The sequence shown here is derived from an EMBL/GenBank/DDBJ whole genome shotgun (WGS) entry which is preliminary data.</text>
</comment>
<keyword evidence="3" id="KW-1185">Reference proteome</keyword>
<keyword evidence="1" id="KW-0732">Signal</keyword>
<sequence>MNKLILSLFVVVCVAAVNAKVLKSNEALYAIEDDQVGLEYPGACQRRTLVRYARDCKLMIARRWNGYCVRDSNTNVQITVIPWIVRPNERCRKVINALTARCEGSTTTTTPVTTTETYRGEKGPEYYGEMESEYYGEEEYYQ</sequence>
<dbReference type="Proteomes" id="UP000828390">
    <property type="component" value="Unassembled WGS sequence"/>
</dbReference>
<feature type="signal peptide" evidence="1">
    <location>
        <begin position="1"/>
        <end position="19"/>
    </location>
</feature>
<evidence type="ECO:0000256" key="1">
    <source>
        <dbReference type="SAM" id="SignalP"/>
    </source>
</evidence>
<protein>
    <submittedName>
        <fullName evidence="2">Uncharacterized protein</fullName>
    </submittedName>
</protein>
<evidence type="ECO:0000313" key="2">
    <source>
        <dbReference type="EMBL" id="KAH3874390.1"/>
    </source>
</evidence>
<name>A0A9D4MDX9_DREPO</name>
<accession>A0A9D4MDX9</accession>